<dbReference type="Pfam" id="PF13181">
    <property type="entry name" value="TPR_8"/>
    <property type="match status" value="1"/>
</dbReference>
<proteinExistence type="predicted"/>
<dbReference type="eggNOG" id="COG0457">
    <property type="taxonomic scope" value="Bacteria"/>
</dbReference>
<dbReference type="EMBL" id="ACNN01000029">
    <property type="protein sequence ID" value="EEN82229.1"/>
    <property type="molecule type" value="Genomic_DNA"/>
</dbReference>
<feature type="signal peptide" evidence="1">
    <location>
        <begin position="1"/>
        <end position="24"/>
    </location>
</feature>
<keyword evidence="3" id="KW-1185">Reference proteome</keyword>
<keyword evidence="1" id="KW-0732">Signal</keyword>
<sequence>MIRCQSFFHLAVGLSSVVLISSCAAKLKPLASEHITADPRPLELVGTEVPASFTINIPSKWMNKNAQVSFVPVLRYKGGESWGATYTIQGENVRDNNSVVPYEAGGTTHFSTRFAYTPRMQESDLYLSFRATIKGKQVTLPDVKVGEGVLSTVTLAGLSGCTPVIAPDAFQRIIKDRYDADILFLIQQANVRSSELKKQEVSDLRELIENAHEAPNQRVSVEVQAYASPDGGLALNERLSAQREKNTSEALHRALARDIQIAAHYTAEDWEGFRTFVEQSNIQDKDLILRVLSMYTDPEEREREIRNISLVFSQLAQDILPKLRRSRVSALVETIGKSDLEIAELAQTTPQKLTIEELLYAAAIAKTDKEKEQIYQKATGLYPKDARAYNNIAALQILQGKTSEAKTWLERSQSVNDTPEARLNLALLALEEGKTSEAEELIGQSLQSDNGEVLALLYLKQGKYEQALKAFGSTKSNNAAIAQLLNRQYDSAMESLNNVVRTNAITDYLKAIVAARMQDDRSAINFLSEAIRRDPSLRSRAILDKEFASLINNERFVQLLK</sequence>
<evidence type="ECO:0000313" key="2">
    <source>
        <dbReference type="EMBL" id="EEN82229.1"/>
    </source>
</evidence>
<dbReference type="AlphaFoldDB" id="C3JC29"/>
<dbReference type="SUPFAM" id="SSF48452">
    <property type="entry name" value="TPR-like"/>
    <property type="match status" value="1"/>
</dbReference>
<organism evidence="2 3">
    <name type="scientific">Porphyromonas endodontalis (strain ATCC 35406 / DSM 24491 / JCM 8526 / CCUG 16442 / BCRC 14492 / NCTC 13058 / HG 370)</name>
    <name type="common">Bacteroides endodontalis</name>
    <dbReference type="NCBI Taxonomy" id="553175"/>
    <lineage>
        <taxon>Bacteria</taxon>
        <taxon>Pseudomonadati</taxon>
        <taxon>Bacteroidota</taxon>
        <taxon>Bacteroidia</taxon>
        <taxon>Bacteroidales</taxon>
        <taxon>Porphyromonadaceae</taxon>
        <taxon>Porphyromonas</taxon>
    </lineage>
</organism>
<feature type="chain" id="PRO_5002928038" evidence="1">
    <location>
        <begin position="25"/>
        <end position="561"/>
    </location>
</feature>
<dbReference type="Proteomes" id="UP000004295">
    <property type="component" value="Unassembled WGS sequence"/>
</dbReference>
<gene>
    <name evidence="2" type="ORF">POREN0001_0427</name>
</gene>
<name>C3JC29_POREA</name>
<dbReference type="STRING" id="553175.POREN0001_0427"/>
<dbReference type="InterPro" id="IPR019734">
    <property type="entry name" value="TPR_rpt"/>
</dbReference>
<dbReference type="InterPro" id="IPR011990">
    <property type="entry name" value="TPR-like_helical_dom_sf"/>
</dbReference>
<dbReference type="Gene3D" id="1.25.40.10">
    <property type="entry name" value="Tetratricopeptide repeat domain"/>
    <property type="match status" value="2"/>
</dbReference>
<accession>C3JC29</accession>
<dbReference type="PROSITE" id="PS51257">
    <property type="entry name" value="PROKAR_LIPOPROTEIN"/>
    <property type="match status" value="1"/>
</dbReference>
<dbReference type="NCBIfam" id="NF047558">
    <property type="entry name" value="TPR_END_plus"/>
    <property type="match status" value="1"/>
</dbReference>
<reference evidence="2 3" key="1">
    <citation type="submission" date="2009-04" db="EMBL/GenBank/DDBJ databases">
        <authorList>
            <person name="Sebastian Y."/>
            <person name="Madupu R."/>
            <person name="Durkin A.S."/>
            <person name="Torralba M."/>
            <person name="Methe B."/>
            <person name="Sutton G.G."/>
            <person name="Strausberg R.L."/>
            <person name="Nelson K.E."/>
        </authorList>
    </citation>
    <scope>NUCLEOTIDE SEQUENCE [LARGE SCALE GENOMIC DNA]</scope>
    <source>
        <strain evidence="3">ATCC 35406 / BCRC 14492 / JCM 8526 / NCTC 13058 / HG 370</strain>
    </source>
</reference>
<dbReference type="GeneID" id="93365790"/>
<dbReference type="SMART" id="SM00028">
    <property type="entry name" value="TPR"/>
    <property type="match status" value="3"/>
</dbReference>
<evidence type="ECO:0000256" key="1">
    <source>
        <dbReference type="SAM" id="SignalP"/>
    </source>
</evidence>
<evidence type="ECO:0000313" key="3">
    <source>
        <dbReference type="Proteomes" id="UP000004295"/>
    </source>
</evidence>
<protein>
    <submittedName>
        <fullName evidence="2">Tetratricopeptide repeat protein</fullName>
    </submittedName>
</protein>
<comment type="caution">
    <text evidence="2">The sequence shown here is derived from an EMBL/GenBank/DDBJ whole genome shotgun (WGS) entry which is preliminary data.</text>
</comment>
<dbReference type="RefSeq" id="WP_004334481.1">
    <property type="nucleotide sequence ID" value="NZ_ACNN01000029.1"/>
</dbReference>